<sequence>MYFYLIIALQAYCLYHLYKNRNPYYWAFLIFFIPLVGCIIYLITQVYNKRDAEKITAEITHIINPTKKVKDLEKQLQFSESYQNRVDLADAYLEIKDYNNAIPHYLEALEDSSQNDFYVTKQLIEAYFNIEDCDSVILYVEKIKGHPEFKKSRAQFLYGLALERVGRLEEAEDNLKQIDIRYSFYEERLIYAKFLLSRDKKDEAKDVLEDVYNESQHMTKPNKRIYRGTISEVEKLLADF</sequence>
<evidence type="ECO:0000313" key="2">
    <source>
        <dbReference type="EMBL" id="AUP80458.1"/>
    </source>
</evidence>
<keyword evidence="1" id="KW-1133">Transmembrane helix</keyword>
<reference evidence="2 3" key="1">
    <citation type="submission" date="2018-01" db="EMBL/GenBank/DDBJ databases">
        <title>Complete genome sequence of Flavivirga eckloniae ECD14 isolated from seaweed Ecklonia cava.</title>
        <authorList>
            <person name="Lee J.H."/>
            <person name="Baik K.S."/>
            <person name="Seong C.N."/>
        </authorList>
    </citation>
    <scope>NUCLEOTIDE SEQUENCE [LARGE SCALE GENOMIC DNA]</scope>
    <source>
        <strain evidence="2 3">ECD14</strain>
    </source>
</reference>
<dbReference type="Proteomes" id="UP000235826">
    <property type="component" value="Chromosome"/>
</dbReference>
<protein>
    <submittedName>
        <fullName evidence="2">Uncharacterized protein</fullName>
    </submittedName>
</protein>
<dbReference type="InterPro" id="IPR011990">
    <property type="entry name" value="TPR-like_helical_dom_sf"/>
</dbReference>
<dbReference type="PIRSF" id="PIRSF030959">
    <property type="entry name" value="UCP030959"/>
    <property type="match status" value="1"/>
</dbReference>
<gene>
    <name evidence="2" type="ORF">C1H87_17755</name>
</gene>
<dbReference type="Gene3D" id="1.25.40.10">
    <property type="entry name" value="Tetratricopeptide repeat domain"/>
    <property type="match status" value="1"/>
</dbReference>
<dbReference type="InterPro" id="IPR019734">
    <property type="entry name" value="TPR_rpt"/>
</dbReference>
<dbReference type="InterPro" id="IPR014562">
    <property type="entry name" value="UCP030959_TPR_rpt-cont"/>
</dbReference>
<feature type="transmembrane region" description="Helical" evidence="1">
    <location>
        <begin position="24"/>
        <end position="44"/>
    </location>
</feature>
<proteinExistence type="predicted"/>
<organism evidence="2 3">
    <name type="scientific">Flavivirga eckloniae</name>
    <dbReference type="NCBI Taxonomy" id="1803846"/>
    <lineage>
        <taxon>Bacteria</taxon>
        <taxon>Pseudomonadati</taxon>
        <taxon>Bacteroidota</taxon>
        <taxon>Flavobacteriia</taxon>
        <taxon>Flavobacteriales</taxon>
        <taxon>Flavobacteriaceae</taxon>
        <taxon>Flavivirga</taxon>
    </lineage>
</organism>
<evidence type="ECO:0000313" key="3">
    <source>
        <dbReference type="Proteomes" id="UP000235826"/>
    </source>
</evidence>
<dbReference type="Pfam" id="PF13181">
    <property type="entry name" value="TPR_8"/>
    <property type="match status" value="1"/>
</dbReference>
<dbReference type="OrthoDB" id="794036at2"/>
<dbReference type="EMBL" id="CP025791">
    <property type="protein sequence ID" value="AUP80458.1"/>
    <property type="molecule type" value="Genomic_DNA"/>
</dbReference>
<name>A0A2K9PUG4_9FLAO</name>
<keyword evidence="3" id="KW-1185">Reference proteome</keyword>
<dbReference type="AlphaFoldDB" id="A0A2K9PUG4"/>
<evidence type="ECO:0000256" key="1">
    <source>
        <dbReference type="SAM" id="Phobius"/>
    </source>
</evidence>
<accession>A0A2K9PUG4</accession>
<keyword evidence="1" id="KW-0812">Transmembrane</keyword>
<dbReference type="KEGG" id="fek:C1H87_17755"/>
<keyword evidence="1" id="KW-0472">Membrane</keyword>
<dbReference type="RefSeq" id="WP_102757104.1">
    <property type="nucleotide sequence ID" value="NZ_CP025791.1"/>
</dbReference>
<dbReference type="SUPFAM" id="SSF48452">
    <property type="entry name" value="TPR-like"/>
    <property type="match status" value="1"/>
</dbReference>